<dbReference type="EMBL" id="MLQL01000089">
    <property type="protein sequence ID" value="OQE10571.1"/>
    <property type="molecule type" value="Genomic_DNA"/>
</dbReference>
<dbReference type="OrthoDB" id="4656735at2759"/>
<name>A0A1V6S959_9EURO</name>
<keyword evidence="2" id="KW-1185">Reference proteome</keyword>
<evidence type="ECO:0000313" key="2">
    <source>
        <dbReference type="Proteomes" id="UP000191342"/>
    </source>
</evidence>
<organism evidence="1 2">
    <name type="scientific">Penicillium flavigenum</name>
    <dbReference type="NCBI Taxonomy" id="254877"/>
    <lineage>
        <taxon>Eukaryota</taxon>
        <taxon>Fungi</taxon>
        <taxon>Dikarya</taxon>
        <taxon>Ascomycota</taxon>
        <taxon>Pezizomycotina</taxon>
        <taxon>Eurotiomycetes</taxon>
        <taxon>Eurotiomycetidae</taxon>
        <taxon>Eurotiales</taxon>
        <taxon>Aspergillaceae</taxon>
        <taxon>Penicillium</taxon>
    </lineage>
</organism>
<gene>
    <name evidence="1" type="ORF">PENFLA_c089G10859</name>
</gene>
<sequence length="465" mass="52767">MQCLGIPIDHRLRCIIREAPSIDTSRTNSEHVRLLYEFGTSLKVDGSDYPLYDLSFALEMARPESKGGLLIALLQPHSKQDNSDGFLAGRRDCETLEAVSDLVTAVNNAKVCFDDTSVFDAIPLLDEAATGADISTIIADAHDVFADMVRAKNPEIVICCFRTDSRNTLVQRLRGRGVGWSFNDEKSAPNPIEAGLSSIRVNAFHPSYAINHYPIFCSLRRLLTLEFTKAFALLRHKWTEEPWMKSLRTECRQATRNTIDAKDDRNVWSDQYLKARWESLLASLETGFEKCFFRGIGDIGSEETYINLANSGITWLCCDIAWILEELSPGGYERLGLPSRFLHIFEAWCQKAWPKAKFQHNLSGSGGYYSHLELLLIISNQPNSLSKRLEGRFYSLLRDLNLSYEWSRSERLADTYDVFPNQIAQGCAFRRFAAAFEDSLENFLDYKLSQKKPGFRQQFGSLSLN</sequence>
<comment type="caution">
    <text evidence="1">The sequence shown here is derived from an EMBL/GenBank/DDBJ whole genome shotgun (WGS) entry which is preliminary data.</text>
</comment>
<proteinExistence type="predicted"/>
<dbReference type="AlphaFoldDB" id="A0A1V6S959"/>
<evidence type="ECO:0000313" key="1">
    <source>
        <dbReference type="EMBL" id="OQE10571.1"/>
    </source>
</evidence>
<accession>A0A1V6S959</accession>
<reference evidence="2" key="1">
    <citation type="journal article" date="2017" name="Nat. Microbiol.">
        <title>Global analysis of biosynthetic gene clusters reveals vast potential of secondary metabolite production in Penicillium species.</title>
        <authorList>
            <person name="Nielsen J.C."/>
            <person name="Grijseels S."/>
            <person name="Prigent S."/>
            <person name="Ji B."/>
            <person name="Dainat J."/>
            <person name="Nielsen K.F."/>
            <person name="Frisvad J.C."/>
            <person name="Workman M."/>
            <person name="Nielsen J."/>
        </authorList>
    </citation>
    <scope>NUCLEOTIDE SEQUENCE [LARGE SCALE GENOMIC DNA]</scope>
    <source>
        <strain evidence="2">IBT 14082</strain>
    </source>
</reference>
<dbReference type="Proteomes" id="UP000191342">
    <property type="component" value="Unassembled WGS sequence"/>
</dbReference>
<protein>
    <submittedName>
        <fullName evidence="1">Uncharacterized protein</fullName>
    </submittedName>
</protein>